<feature type="region of interest" description="Disordered" evidence="1">
    <location>
        <begin position="70"/>
        <end position="89"/>
    </location>
</feature>
<gene>
    <name evidence="2" type="ORF">ACFQ16_30135</name>
</gene>
<proteinExistence type="predicted"/>
<evidence type="ECO:0000313" key="3">
    <source>
        <dbReference type="Proteomes" id="UP001597018"/>
    </source>
</evidence>
<evidence type="ECO:0000313" key="2">
    <source>
        <dbReference type="EMBL" id="MFD0924024.1"/>
    </source>
</evidence>
<dbReference type="EMBL" id="JBHTIW010000054">
    <property type="protein sequence ID" value="MFD0924024.1"/>
    <property type="molecule type" value="Genomic_DNA"/>
</dbReference>
<reference evidence="3" key="1">
    <citation type="journal article" date="2019" name="Int. J. Syst. Evol. Microbiol.">
        <title>The Global Catalogue of Microorganisms (GCM) 10K type strain sequencing project: providing services to taxonomists for standard genome sequencing and annotation.</title>
        <authorList>
            <consortium name="The Broad Institute Genomics Platform"/>
            <consortium name="The Broad Institute Genome Sequencing Center for Infectious Disease"/>
            <person name="Wu L."/>
            <person name="Ma J."/>
        </authorList>
    </citation>
    <scope>NUCLEOTIDE SEQUENCE [LARGE SCALE GENOMIC DNA]</scope>
    <source>
        <strain evidence="3">CCUG 56401</strain>
    </source>
</reference>
<sequence length="89" mass="10196">MAVKRGYVIEGKAVVVLRQSDHPRVIDRPNDIVGRDQHTWVASFPINPADWNKPDALALAATEWARNHKNLADWRDQPQRPPIPIGERR</sequence>
<organism evidence="2 3">
    <name type="scientific">Saccharopolyspora rosea</name>
    <dbReference type="NCBI Taxonomy" id="524884"/>
    <lineage>
        <taxon>Bacteria</taxon>
        <taxon>Bacillati</taxon>
        <taxon>Actinomycetota</taxon>
        <taxon>Actinomycetes</taxon>
        <taxon>Pseudonocardiales</taxon>
        <taxon>Pseudonocardiaceae</taxon>
        <taxon>Saccharopolyspora</taxon>
    </lineage>
</organism>
<evidence type="ECO:0000256" key="1">
    <source>
        <dbReference type="SAM" id="MobiDB-lite"/>
    </source>
</evidence>
<dbReference type="RefSeq" id="WP_263252091.1">
    <property type="nucleotide sequence ID" value="NZ_BAABLT010000053.1"/>
</dbReference>
<comment type="caution">
    <text evidence="2">The sequence shown here is derived from an EMBL/GenBank/DDBJ whole genome shotgun (WGS) entry which is preliminary data.</text>
</comment>
<feature type="compositionally biased region" description="Pro residues" evidence="1">
    <location>
        <begin position="79"/>
        <end position="89"/>
    </location>
</feature>
<protein>
    <submittedName>
        <fullName evidence="2">Uncharacterized protein</fullName>
    </submittedName>
</protein>
<accession>A0ABW3G030</accession>
<dbReference type="Proteomes" id="UP001597018">
    <property type="component" value="Unassembled WGS sequence"/>
</dbReference>
<name>A0ABW3G030_9PSEU</name>
<keyword evidence="3" id="KW-1185">Reference proteome</keyword>